<dbReference type="InterPro" id="IPR018060">
    <property type="entry name" value="HTH_AraC"/>
</dbReference>
<evidence type="ECO:0000256" key="1">
    <source>
        <dbReference type="ARBA" id="ARBA00023015"/>
    </source>
</evidence>
<reference evidence="5 6" key="1">
    <citation type="submission" date="2020-08" db="EMBL/GenBank/DDBJ databases">
        <title>Genomic Encyclopedia of Type Strains, Phase IV (KMG-IV): sequencing the most valuable type-strain genomes for metagenomic binning, comparative biology and taxonomic classification.</title>
        <authorList>
            <person name="Goeker M."/>
        </authorList>
    </citation>
    <scope>NUCLEOTIDE SEQUENCE [LARGE SCALE GENOMIC DNA]</scope>
    <source>
        <strain evidence="5 6">DSM 103733</strain>
    </source>
</reference>
<dbReference type="EMBL" id="JACHEK010000004">
    <property type="protein sequence ID" value="MBB6144305.1"/>
    <property type="molecule type" value="Genomic_DNA"/>
</dbReference>
<keyword evidence="2 5" id="KW-0238">DNA-binding</keyword>
<dbReference type="GO" id="GO:0043565">
    <property type="term" value="F:sequence-specific DNA binding"/>
    <property type="evidence" value="ECO:0007669"/>
    <property type="project" value="InterPro"/>
</dbReference>
<dbReference type="Pfam" id="PF12833">
    <property type="entry name" value="HTH_18"/>
    <property type="match status" value="1"/>
</dbReference>
<accession>A0A841JUV2</accession>
<evidence type="ECO:0000256" key="3">
    <source>
        <dbReference type="ARBA" id="ARBA00023163"/>
    </source>
</evidence>
<dbReference type="SUPFAM" id="SSF46689">
    <property type="entry name" value="Homeodomain-like"/>
    <property type="match status" value="2"/>
</dbReference>
<dbReference type="PROSITE" id="PS01124">
    <property type="entry name" value="HTH_ARAC_FAMILY_2"/>
    <property type="match status" value="1"/>
</dbReference>
<name>A0A841JUV2_9BACT</name>
<dbReference type="AlphaFoldDB" id="A0A841JUV2"/>
<dbReference type="InterPro" id="IPR032783">
    <property type="entry name" value="AraC_lig"/>
</dbReference>
<keyword evidence="3" id="KW-0804">Transcription</keyword>
<dbReference type="Pfam" id="PF12852">
    <property type="entry name" value="Cupin_6"/>
    <property type="match status" value="1"/>
</dbReference>
<dbReference type="RefSeq" id="WP_231581213.1">
    <property type="nucleotide sequence ID" value="NZ_JACHEK010000004.1"/>
</dbReference>
<organism evidence="5 6">
    <name type="scientific">Silvibacterium bohemicum</name>
    <dbReference type="NCBI Taxonomy" id="1577686"/>
    <lineage>
        <taxon>Bacteria</taxon>
        <taxon>Pseudomonadati</taxon>
        <taxon>Acidobacteriota</taxon>
        <taxon>Terriglobia</taxon>
        <taxon>Terriglobales</taxon>
        <taxon>Acidobacteriaceae</taxon>
        <taxon>Silvibacterium</taxon>
    </lineage>
</organism>
<dbReference type="PANTHER" id="PTHR46796">
    <property type="entry name" value="HTH-TYPE TRANSCRIPTIONAL ACTIVATOR RHAS-RELATED"/>
    <property type="match status" value="1"/>
</dbReference>
<dbReference type="Gene3D" id="1.10.10.60">
    <property type="entry name" value="Homeodomain-like"/>
    <property type="match status" value="2"/>
</dbReference>
<proteinExistence type="predicted"/>
<dbReference type="InterPro" id="IPR050204">
    <property type="entry name" value="AraC_XylS_family_regulators"/>
</dbReference>
<dbReference type="InterPro" id="IPR009057">
    <property type="entry name" value="Homeodomain-like_sf"/>
</dbReference>
<sequence>MVDENCSQVLIFCLFVQNWGTQLDPITDIFRTMHVTAFGLHRLEATAPWGVKQENRAEEKITSSGKETSPTDLAHFAMLSRGNCWLSVEGIVEPIPLTGGDCFLLAKGTSIVLRDSPRTRPKWSFREIGAMANGNVALCGGGGVPTTIVCGSLSFDRASLKPITQLLPSFILMKADEARTLALHNTVQALASEMAEQAPGSEVVATRLAEVLFIQVLRAHIASGPERKKGWLRAIFDPQMGTALSAIHDSVKTPWTVESLAEAAGMSRSAFAARFKELLGQTPLEYVTEWRMQKAMRLLEQRDKKLIDVARSVGYESDAAFSKAFKRVLGPTLVDTSNVVLKATVMPECRRIVEAGLLDRSSGT</sequence>
<dbReference type="InterPro" id="IPR018062">
    <property type="entry name" value="HTH_AraC-typ_CS"/>
</dbReference>
<dbReference type="SMART" id="SM00342">
    <property type="entry name" value="HTH_ARAC"/>
    <property type="match status" value="1"/>
</dbReference>
<evidence type="ECO:0000313" key="5">
    <source>
        <dbReference type="EMBL" id="MBB6144305.1"/>
    </source>
</evidence>
<dbReference type="PROSITE" id="PS00041">
    <property type="entry name" value="HTH_ARAC_FAMILY_1"/>
    <property type="match status" value="1"/>
</dbReference>
<keyword evidence="6" id="KW-1185">Reference proteome</keyword>
<dbReference type="Proteomes" id="UP000538666">
    <property type="component" value="Unassembled WGS sequence"/>
</dbReference>
<evidence type="ECO:0000313" key="6">
    <source>
        <dbReference type="Proteomes" id="UP000538666"/>
    </source>
</evidence>
<feature type="domain" description="HTH araC/xylS-type" evidence="4">
    <location>
        <begin position="241"/>
        <end position="339"/>
    </location>
</feature>
<protein>
    <submittedName>
        <fullName evidence="5">AraC-like DNA-binding protein</fullName>
    </submittedName>
</protein>
<evidence type="ECO:0000259" key="4">
    <source>
        <dbReference type="PROSITE" id="PS01124"/>
    </source>
</evidence>
<comment type="caution">
    <text evidence="5">The sequence shown here is derived from an EMBL/GenBank/DDBJ whole genome shotgun (WGS) entry which is preliminary data.</text>
</comment>
<dbReference type="GO" id="GO:0003700">
    <property type="term" value="F:DNA-binding transcription factor activity"/>
    <property type="evidence" value="ECO:0007669"/>
    <property type="project" value="InterPro"/>
</dbReference>
<dbReference type="PANTHER" id="PTHR46796:SF7">
    <property type="entry name" value="ARAC FAMILY TRANSCRIPTIONAL REGULATOR"/>
    <property type="match status" value="1"/>
</dbReference>
<gene>
    <name evidence="5" type="ORF">HNQ77_002257</name>
</gene>
<keyword evidence="1" id="KW-0805">Transcription regulation</keyword>
<evidence type="ECO:0000256" key="2">
    <source>
        <dbReference type="ARBA" id="ARBA00023125"/>
    </source>
</evidence>